<protein>
    <submittedName>
        <fullName evidence="8">Sperm-associated antigen 1</fullName>
    </submittedName>
</protein>
<dbReference type="EMBL" id="HBUF01304628">
    <property type="protein sequence ID" value="CAG6691786.1"/>
    <property type="molecule type" value="Transcribed_RNA"/>
</dbReference>
<dbReference type="Pfam" id="PF00515">
    <property type="entry name" value="TPR_1"/>
    <property type="match status" value="1"/>
</dbReference>
<dbReference type="GO" id="GO:0005829">
    <property type="term" value="C:cytosol"/>
    <property type="evidence" value="ECO:0007669"/>
    <property type="project" value="TreeGrafter"/>
</dbReference>
<evidence type="ECO:0000256" key="4">
    <source>
        <dbReference type="ARBA" id="ARBA00022803"/>
    </source>
</evidence>
<dbReference type="PANTHER" id="PTHR45984">
    <property type="entry name" value="RNA (RNA) POLYMERASE II ASSOCIATED PROTEIN HOMOLOG"/>
    <property type="match status" value="1"/>
</dbReference>
<feature type="coiled-coil region" evidence="6">
    <location>
        <begin position="172"/>
        <end position="214"/>
    </location>
</feature>
<proteinExistence type="predicted"/>
<feature type="compositionally biased region" description="Polar residues" evidence="7">
    <location>
        <begin position="578"/>
        <end position="596"/>
    </location>
</feature>
<feature type="compositionally biased region" description="Polar residues" evidence="7">
    <location>
        <begin position="603"/>
        <end position="612"/>
    </location>
</feature>
<dbReference type="PROSITE" id="PS50005">
    <property type="entry name" value="TPR"/>
    <property type="match status" value="2"/>
</dbReference>
<dbReference type="GO" id="GO:0005739">
    <property type="term" value="C:mitochondrion"/>
    <property type="evidence" value="ECO:0007669"/>
    <property type="project" value="TreeGrafter"/>
</dbReference>
<evidence type="ECO:0000256" key="3">
    <source>
        <dbReference type="ARBA" id="ARBA00022737"/>
    </source>
</evidence>
<feature type="region of interest" description="Disordered" evidence="7">
    <location>
        <begin position="516"/>
        <end position="615"/>
    </location>
</feature>
<dbReference type="Pfam" id="PF07719">
    <property type="entry name" value="TPR_2"/>
    <property type="match status" value="1"/>
</dbReference>
<feature type="compositionally biased region" description="Basic and acidic residues" evidence="7">
    <location>
        <begin position="99"/>
        <end position="118"/>
    </location>
</feature>
<comment type="subcellular location">
    <subcellularLocation>
        <location evidence="1">Cytoplasm</location>
    </subcellularLocation>
</comment>
<dbReference type="AlphaFoldDB" id="A0A8D8TRI8"/>
<accession>A0A8D8TRI8</accession>
<evidence type="ECO:0000313" key="8">
    <source>
        <dbReference type="EMBL" id="CAG6691786.1"/>
    </source>
</evidence>
<feature type="repeat" description="TPR" evidence="5">
    <location>
        <begin position="244"/>
        <end position="277"/>
    </location>
</feature>
<dbReference type="PANTHER" id="PTHR45984:SF1">
    <property type="entry name" value="SPAG1 AXONEMAL DYNEIN ASSEMBLY FACTOR"/>
    <property type="match status" value="1"/>
</dbReference>
<feature type="compositionally biased region" description="Polar residues" evidence="7">
    <location>
        <begin position="516"/>
        <end position="552"/>
    </location>
</feature>
<keyword evidence="2" id="KW-0963">Cytoplasm</keyword>
<sequence length="696" mass="78713">MLTSRYKIPIEFISYEHIHKLNHSRETERELEKIIKILESGELGYYPDLLKTAKDKLQQINPKHKQVRCEPEPVNKLDCLEPGLKNQIKNELSEWCKEMKQKEDTTTSVEKKNNETQDGKNQPQTLQQHQSGNSTLIRDVNQTTNMNQKTNRIKSSDYAAWDRFDPDVEMKKMDVAIEREKVKARRNELKEKKKEEKEKEYLTEEEKRSQANALRFKGNEAYTSGKHALAIQLYTASISLHPTALTLGNRAQVYIKQGNYNLALTDCEEALRIDPSYVKGMYRKALALYNLKRYKEASEWFNSVLQLEPGNQTVHDYLTKLHSKVPVKMKLDGNHAGQLGVNGRAGTSVKIIELEDKDDENLEDGNQLTEGTAGQHRTNEMKISPFDDEGVNEEAYTPVKITELDDEDERTSTGKQNVKITTIDNRNTENGEDTLKITFLDDKENMGENNEKSKAEMTRIRELKHSQNEWGLIKQPCTCKGGRPEFIKQFEENKQKKINKNTVLASAGGDWKSIRANRNTSETNKGATLNKNPSGTSKTHTNPCGTNEIPSTSGGGWIPTGTSSGNHRNPLGNFPIASGTSRIHTTNPCGTNTSAARNIEPKGSSNRNTKSSNDIKRKYNEFLNVDEEYKPASIVDMLGTTQQGGAGRNNAQNLVSEEIEIVQKSKRDNKGSNTRSSCQQKPKIEILNSVDFEEED</sequence>
<dbReference type="GO" id="GO:0031072">
    <property type="term" value="F:heat shock protein binding"/>
    <property type="evidence" value="ECO:0007669"/>
    <property type="project" value="TreeGrafter"/>
</dbReference>
<feature type="compositionally biased region" description="Polar residues" evidence="7">
    <location>
        <begin position="119"/>
        <end position="134"/>
    </location>
</feature>
<feature type="compositionally biased region" description="Polar residues" evidence="7">
    <location>
        <begin position="671"/>
        <end position="680"/>
    </location>
</feature>
<organism evidence="8">
    <name type="scientific">Cacopsylla melanoneura</name>
    <dbReference type="NCBI Taxonomy" id="428564"/>
    <lineage>
        <taxon>Eukaryota</taxon>
        <taxon>Metazoa</taxon>
        <taxon>Ecdysozoa</taxon>
        <taxon>Arthropoda</taxon>
        <taxon>Hexapoda</taxon>
        <taxon>Insecta</taxon>
        <taxon>Pterygota</taxon>
        <taxon>Neoptera</taxon>
        <taxon>Paraneoptera</taxon>
        <taxon>Hemiptera</taxon>
        <taxon>Sternorrhyncha</taxon>
        <taxon>Psylloidea</taxon>
        <taxon>Psyllidae</taxon>
        <taxon>Psyllinae</taxon>
        <taxon>Cacopsylla</taxon>
    </lineage>
</organism>
<dbReference type="InterPro" id="IPR013105">
    <property type="entry name" value="TPR_2"/>
</dbReference>
<keyword evidence="3" id="KW-0677">Repeat</keyword>
<dbReference type="GO" id="GO:0006626">
    <property type="term" value="P:protein targeting to mitochondrion"/>
    <property type="evidence" value="ECO:0007669"/>
    <property type="project" value="TreeGrafter"/>
</dbReference>
<dbReference type="InterPro" id="IPR019734">
    <property type="entry name" value="TPR_rpt"/>
</dbReference>
<reference evidence="8" key="1">
    <citation type="submission" date="2021-05" db="EMBL/GenBank/DDBJ databases">
        <authorList>
            <person name="Alioto T."/>
            <person name="Alioto T."/>
            <person name="Gomez Garrido J."/>
        </authorList>
    </citation>
    <scope>NUCLEOTIDE SEQUENCE</scope>
</reference>
<dbReference type="SUPFAM" id="SSF48452">
    <property type="entry name" value="TPR-like"/>
    <property type="match status" value="1"/>
</dbReference>
<evidence type="ECO:0000256" key="2">
    <source>
        <dbReference type="ARBA" id="ARBA00022490"/>
    </source>
</evidence>
<dbReference type="InterPro" id="IPR011990">
    <property type="entry name" value="TPR-like_helical_dom_sf"/>
</dbReference>
<keyword evidence="6" id="KW-0175">Coiled coil</keyword>
<dbReference type="SMART" id="SM00028">
    <property type="entry name" value="TPR"/>
    <property type="match status" value="3"/>
</dbReference>
<dbReference type="Gene3D" id="1.25.40.10">
    <property type="entry name" value="Tetratricopeptide repeat domain"/>
    <property type="match status" value="1"/>
</dbReference>
<feature type="region of interest" description="Disordered" evidence="7">
    <location>
        <begin position="99"/>
        <end position="134"/>
    </location>
</feature>
<feature type="repeat" description="TPR" evidence="5">
    <location>
        <begin position="278"/>
        <end position="311"/>
    </location>
</feature>
<evidence type="ECO:0000256" key="5">
    <source>
        <dbReference type="PROSITE-ProRule" id="PRU00339"/>
    </source>
</evidence>
<evidence type="ECO:0000256" key="1">
    <source>
        <dbReference type="ARBA" id="ARBA00004496"/>
    </source>
</evidence>
<evidence type="ECO:0000256" key="7">
    <source>
        <dbReference type="SAM" id="MobiDB-lite"/>
    </source>
</evidence>
<evidence type="ECO:0000256" key="6">
    <source>
        <dbReference type="SAM" id="Coils"/>
    </source>
</evidence>
<feature type="region of interest" description="Disordered" evidence="7">
    <location>
        <begin position="663"/>
        <end position="696"/>
    </location>
</feature>
<dbReference type="InterPro" id="IPR051982">
    <property type="entry name" value="CiliaryAsmbly_MitoImport"/>
</dbReference>
<name>A0A8D8TRI8_9HEMI</name>
<keyword evidence="4 5" id="KW-0802">TPR repeat</keyword>